<dbReference type="EMBL" id="LT629692">
    <property type="protein sequence ID" value="SDH38038.1"/>
    <property type="molecule type" value="Genomic_DNA"/>
</dbReference>
<accession>A0A1G8BY40</accession>
<keyword evidence="3" id="KW-1185">Reference proteome</keyword>
<reference evidence="2 3" key="1">
    <citation type="submission" date="2016-10" db="EMBL/GenBank/DDBJ databases">
        <authorList>
            <person name="de Groot N.N."/>
        </authorList>
    </citation>
    <scope>NUCLEOTIDE SEQUENCE [LARGE SCALE GENOMIC DNA]</scope>
    <source>
        <strain evidence="2 3">DSM 23142</strain>
    </source>
</reference>
<feature type="domain" description="N-acetyltransferase" evidence="1">
    <location>
        <begin position="1"/>
        <end position="158"/>
    </location>
</feature>
<gene>
    <name evidence="2" type="ORF">SAMN04489810_2929</name>
</gene>
<dbReference type="Gene3D" id="3.40.630.30">
    <property type="match status" value="1"/>
</dbReference>
<dbReference type="InterPro" id="IPR016181">
    <property type="entry name" value="Acyl_CoA_acyltransferase"/>
</dbReference>
<dbReference type="AlphaFoldDB" id="A0A1G8BY40"/>
<dbReference type="STRING" id="370764.SAMN04489810_2929"/>
<dbReference type="CDD" id="cd04301">
    <property type="entry name" value="NAT_SF"/>
    <property type="match status" value="1"/>
</dbReference>
<dbReference type="RefSeq" id="WP_091491643.1">
    <property type="nucleotide sequence ID" value="NZ_LT629692.1"/>
</dbReference>
<dbReference type="OrthoDB" id="3174517at2"/>
<dbReference type="PANTHER" id="PTHR43305:SF1">
    <property type="entry name" value="FAMILY N-ACETYLTRANSFERASE, PUTATIVE (AFU_ORTHOLOGUE AFUA_2G01380)-RELATED"/>
    <property type="match status" value="1"/>
</dbReference>
<dbReference type="Proteomes" id="UP000199009">
    <property type="component" value="Chromosome I"/>
</dbReference>
<evidence type="ECO:0000313" key="2">
    <source>
        <dbReference type="EMBL" id="SDH38038.1"/>
    </source>
</evidence>
<dbReference type="PANTHER" id="PTHR43305">
    <property type="entry name" value="FAMILY N-ACETYLTRANSFERASE, PUTATIVE (AFU_ORTHOLOGUE AFUA_2G01380)-RELATED"/>
    <property type="match status" value="1"/>
</dbReference>
<dbReference type="Pfam" id="PF00583">
    <property type="entry name" value="Acetyltransf_1"/>
    <property type="match status" value="1"/>
</dbReference>
<dbReference type="PROSITE" id="PS51186">
    <property type="entry name" value="GNAT"/>
    <property type="match status" value="1"/>
</dbReference>
<name>A0A1G8BY40_9MICO</name>
<protein>
    <submittedName>
        <fullName evidence="2">Acetyltransferase (GNAT) family protein</fullName>
    </submittedName>
</protein>
<evidence type="ECO:0000259" key="1">
    <source>
        <dbReference type="PROSITE" id="PS51186"/>
    </source>
</evidence>
<dbReference type="SUPFAM" id="SSF55729">
    <property type="entry name" value="Acyl-CoA N-acyltransferases (Nat)"/>
    <property type="match status" value="1"/>
</dbReference>
<keyword evidence="2" id="KW-0808">Transferase</keyword>
<proteinExistence type="predicted"/>
<evidence type="ECO:0000313" key="3">
    <source>
        <dbReference type="Proteomes" id="UP000199009"/>
    </source>
</evidence>
<dbReference type="InterPro" id="IPR000182">
    <property type="entry name" value="GNAT_dom"/>
</dbReference>
<dbReference type="GO" id="GO:0016747">
    <property type="term" value="F:acyltransferase activity, transferring groups other than amino-acyl groups"/>
    <property type="evidence" value="ECO:0007669"/>
    <property type="project" value="InterPro"/>
</dbReference>
<sequence length="160" mass="17599">MVILRPEPVDSPEAHALLTEYFALREIGFAHLNRPYAITFPDPASFVPPAGVFLLLLDDEATAVGCGGIRRVADGPDGVRYEVKHLYLRPETRGRGWGRLLLDDLERRARAFGAVELVLDTHHSLEAAGGLYAASGFSATEPYNDNPNATRWYRKPLVAG</sequence>
<organism evidence="2 3">
    <name type="scientific">Microbacterium pygmaeum</name>
    <dbReference type="NCBI Taxonomy" id="370764"/>
    <lineage>
        <taxon>Bacteria</taxon>
        <taxon>Bacillati</taxon>
        <taxon>Actinomycetota</taxon>
        <taxon>Actinomycetes</taxon>
        <taxon>Micrococcales</taxon>
        <taxon>Microbacteriaceae</taxon>
        <taxon>Microbacterium</taxon>
    </lineage>
</organism>
<dbReference type="InterPro" id="IPR052777">
    <property type="entry name" value="Acetyltransferase_Enz"/>
</dbReference>